<evidence type="ECO:0000256" key="8">
    <source>
        <dbReference type="ARBA" id="ARBA00023315"/>
    </source>
</evidence>
<organism evidence="13 14">
    <name type="scientific">Necator americanus</name>
    <name type="common">Human hookworm</name>
    <dbReference type="NCBI Taxonomy" id="51031"/>
    <lineage>
        <taxon>Eukaryota</taxon>
        <taxon>Metazoa</taxon>
        <taxon>Ecdysozoa</taxon>
        <taxon>Nematoda</taxon>
        <taxon>Chromadorea</taxon>
        <taxon>Rhabditida</taxon>
        <taxon>Rhabditina</taxon>
        <taxon>Rhabditomorpha</taxon>
        <taxon>Strongyloidea</taxon>
        <taxon>Ancylostomatidae</taxon>
        <taxon>Bunostominae</taxon>
        <taxon>Necator</taxon>
    </lineage>
</organism>
<dbReference type="InterPro" id="IPR020613">
    <property type="entry name" value="Thiolase_CS"/>
</dbReference>
<dbReference type="Gene3D" id="3.40.47.10">
    <property type="match status" value="1"/>
</dbReference>
<dbReference type="InterPro" id="IPR020610">
    <property type="entry name" value="Thiolase_AS"/>
</dbReference>
<keyword evidence="6" id="KW-0443">Lipid metabolism</keyword>
<gene>
    <name evidence="13" type="primary">Necator_chrIII.g11607</name>
    <name evidence="13" type="ORF">RB195_010842</name>
</gene>
<dbReference type="NCBIfam" id="TIGR01930">
    <property type="entry name" value="AcCoA-C-Actrans"/>
    <property type="match status" value="1"/>
</dbReference>
<evidence type="ECO:0000259" key="12">
    <source>
        <dbReference type="Pfam" id="PF02803"/>
    </source>
</evidence>
<dbReference type="InterPro" id="IPR020615">
    <property type="entry name" value="Thiolase_acyl_enz_int_AS"/>
</dbReference>
<dbReference type="PANTHER" id="PTHR18919">
    <property type="entry name" value="ACETYL-COA C-ACYLTRANSFERASE"/>
    <property type="match status" value="1"/>
</dbReference>
<keyword evidence="14" id="KW-1185">Reference proteome</keyword>
<dbReference type="EC" id="2.3.1.16" evidence="9"/>
<sequence length="489" mass="51766">MGDFGEGELYCGADETAREESLIAVASNDTANMLRLSSSLQSVRALATAAAAAPAASKRPARVGPNIVLVDAVRTPFVMSGTVFKDLWAVDLQREALKALIARTQIPYKDIDHVICGTVIQECKTSNVAREAALQAGFPDKIPCHTVTLACISANVAMTTGMGMLATGNANAVIAGGVELLSDVPIRYNRKARKAMLGIQKAKAVGDKLKIGGDIVLNMFSPELPAVAEFSTGETMGHSGDRLAAAFNVSRKEQDDFALRSHSLAKAAAEAGKLKDIIPVFLDGKKPQTIKADNGIRVSTPEKMASLKPAFIKPHGTVTAANASYLTDGASACLIMTEDFALANGYKPIAYLREYQYVAQDPKDQLLLSPAYVIPKLLQKAGLGLNDISVFEIHEAFAGQVLANLNAMDSDYFCKEHMGRSGKFGRIPMDKINKWGGSLSIGHPFGATGVRLTAHAAGRLKEEKGQYAVIAACAAGGHGVGMLVEAYGK</sequence>
<feature type="domain" description="Thiolase C-terminal" evidence="12">
    <location>
        <begin position="346"/>
        <end position="485"/>
    </location>
</feature>
<evidence type="ECO:0000256" key="4">
    <source>
        <dbReference type="ARBA" id="ARBA00022679"/>
    </source>
</evidence>
<feature type="domain" description="Thiolase N-terminal" evidence="11">
    <location>
        <begin position="67"/>
        <end position="339"/>
    </location>
</feature>
<keyword evidence="4 10" id="KW-0808">Transferase</keyword>
<evidence type="ECO:0000256" key="3">
    <source>
        <dbReference type="ARBA" id="ARBA00010982"/>
    </source>
</evidence>
<dbReference type="PANTHER" id="PTHR18919:SF153">
    <property type="entry name" value="TRIFUNCTIONAL ENZYME SUBUNIT BETA, MITOCHONDRIAL"/>
    <property type="match status" value="1"/>
</dbReference>
<reference evidence="13 14" key="1">
    <citation type="submission" date="2023-08" db="EMBL/GenBank/DDBJ databases">
        <title>A Necator americanus chromosomal reference genome.</title>
        <authorList>
            <person name="Ilik V."/>
            <person name="Petrzelkova K.J."/>
            <person name="Pardy F."/>
            <person name="Fuh T."/>
            <person name="Niatou-Singa F.S."/>
            <person name="Gouil Q."/>
            <person name="Baker L."/>
            <person name="Ritchie M.E."/>
            <person name="Jex A.R."/>
            <person name="Gazzola D."/>
            <person name="Li H."/>
            <person name="Toshio Fujiwara R."/>
            <person name="Zhan B."/>
            <person name="Aroian R.V."/>
            <person name="Pafco B."/>
            <person name="Schwarz E.M."/>
        </authorList>
    </citation>
    <scope>NUCLEOTIDE SEQUENCE [LARGE SCALE GENOMIC DNA]</scope>
    <source>
        <strain evidence="13 14">Aroian</strain>
        <tissue evidence="13">Whole animal</tissue>
    </source>
</reference>
<keyword evidence="5" id="KW-0276">Fatty acid metabolism</keyword>
<dbReference type="InterPro" id="IPR020617">
    <property type="entry name" value="Thiolase_C"/>
</dbReference>
<dbReference type="Pfam" id="PF02803">
    <property type="entry name" value="Thiolase_C"/>
    <property type="match status" value="1"/>
</dbReference>
<evidence type="ECO:0000256" key="2">
    <source>
        <dbReference type="ARBA" id="ARBA00005005"/>
    </source>
</evidence>
<dbReference type="CDD" id="cd00751">
    <property type="entry name" value="thiolase"/>
    <property type="match status" value="1"/>
</dbReference>
<name>A0ABR1CZR7_NECAM</name>
<evidence type="ECO:0000313" key="13">
    <source>
        <dbReference type="EMBL" id="KAK6743788.1"/>
    </source>
</evidence>
<comment type="subcellular location">
    <subcellularLocation>
        <location evidence="1">Mitochondrion</location>
    </subcellularLocation>
</comment>
<dbReference type="Proteomes" id="UP001303046">
    <property type="component" value="Unassembled WGS sequence"/>
</dbReference>
<comment type="caution">
    <text evidence="13">The sequence shown here is derived from an EMBL/GenBank/DDBJ whole genome shotgun (WGS) entry which is preliminary data.</text>
</comment>
<dbReference type="PROSITE" id="PS00098">
    <property type="entry name" value="THIOLASE_1"/>
    <property type="match status" value="1"/>
</dbReference>
<comment type="similarity">
    <text evidence="3 10">Belongs to the thiolase-like superfamily. Thiolase family.</text>
</comment>
<dbReference type="PROSITE" id="PS00737">
    <property type="entry name" value="THIOLASE_2"/>
    <property type="match status" value="1"/>
</dbReference>
<evidence type="ECO:0000256" key="6">
    <source>
        <dbReference type="ARBA" id="ARBA00023098"/>
    </source>
</evidence>
<evidence type="ECO:0000259" key="11">
    <source>
        <dbReference type="Pfam" id="PF00108"/>
    </source>
</evidence>
<dbReference type="Pfam" id="PF00108">
    <property type="entry name" value="Thiolase_N"/>
    <property type="match status" value="1"/>
</dbReference>
<evidence type="ECO:0000256" key="1">
    <source>
        <dbReference type="ARBA" id="ARBA00004173"/>
    </source>
</evidence>
<comment type="pathway">
    <text evidence="2">Lipid metabolism; fatty acid beta-oxidation.</text>
</comment>
<dbReference type="InterPro" id="IPR016039">
    <property type="entry name" value="Thiolase-like"/>
</dbReference>
<dbReference type="EMBL" id="JAVFWL010000003">
    <property type="protein sequence ID" value="KAK6743788.1"/>
    <property type="molecule type" value="Genomic_DNA"/>
</dbReference>
<dbReference type="InterPro" id="IPR002155">
    <property type="entry name" value="Thiolase"/>
</dbReference>
<evidence type="ECO:0000256" key="5">
    <source>
        <dbReference type="ARBA" id="ARBA00022832"/>
    </source>
</evidence>
<keyword evidence="8 10" id="KW-0012">Acyltransferase</keyword>
<evidence type="ECO:0000313" key="14">
    <source>
        <dbReference type="Proteomes" id="UP001303046"/>
    </source>
</evidence>
<evidence type="ECO:0000256" key="9">
    <source>
        <dbReference type="ARBA" id="ARBA00024073"/>
    </source>
</evidence>
<dbReference type="InterPro" id="IPR020616">
    <property type="entry name" value="Thiolase_N"/>
</dbReference>
<keyword evidence="7" id="KW-0496">Mitochondrion</keyword>
<accession>A0ABR1CZR7</accession>
<dbReference type="SUPFAM" id="SSF53901">
    <property type="entry name" value="Thiolase-like"/>
    <property type="match status" value="1"/>
</dbReference>
<proteinExistence type="inferred from homology"/>
<evidence type="ECO:0000256" key="7">
    <source>
        <dbReference type="ARBA" id="ARBA00023128"/>
    </source>
</evidence>
<evidence type="ECO:0000256" key="10">
    <source>
        <dbReference type="RuleBase" id="RU003557"/>
    </source>
</evidence>
<protein>
    <recommendedName>
        <fullName evidence="9">acetyl-CoA C-acyltransferase</fullName>
        <ecNumber evidence="9">2.3.1.16</ecNumber>
    </recommendedName>
</protein>
<dbReference type="PROSITE" id="PS00099">
    <property type="entry name" value="THIOLASE_3"/>
    <property type="match status" value="1"/>
</dbReference>